<dbReference type="Pfam" id="PF03702">
    <property type="entry name" value="AnmK"/>
    <property type="match status" value="1"/>
</dbReference>
<keyword evidence="2" id="KW-1185">Reference proteome</keyword>
<dbReference type="Gene3D" id="3.30.420.40">
    <property type="match status" value="2"/>
</dbReference>
<dbReference type="PANTHER" id="PTHR30605">
    <property type="entry name" value="ANHYDRO-N-ACETYLMURAMIC ACID KINASE"/>
    <property type="match status" value="1"/>
</dbReference>
<evidence type="ECO:0000313" key="1">
    <source>
        <dbReference type="EMBL" id="NBG66090.1"/>
    </source>
</evidence>
<dbReference type="PANTHER" id="PTHR30605:SF0">
    <property type="entry name" value="ANHYDRO-N-ACETYLMURAMIC ACID KINASE"/>
    <property type="match status" value="1"/>
</dbReference>
<dbReference type="GO" id="GO:0005524">
    <property type="term" value="F:ATP binding"/>
    <property type="evidence" value="ECO:0007669"/>
    <property type="project" value="InterPro"/>
</dbReference>
<comment type="caution">
    <text evidence="1">The sequence shown here is derived from an EMBL/GenBank/DDBJ whole genome shotgun (WGS) entry which is preliminary data.</text>
</comment>
<name>A0A6N9NLH4_9FLAO</name>
<dbReference type="Proteomes" id="UP000470771">
    <property type="component" value="Unassembled WGS sequence"/>
</dbReference>
<dbReference type="RefSeq" id="WP_160633034.1">
    <property type="nucleotide sequence ID" value="NZ_WWNE01000006.1"/>
</dbReference>
<keyword evidence="1" id="KW-0418">Kinase</keyword>
<dbReference type="EMBL" id="WWNE01000006">
    <property type="protein sequence ID" value="NBG66090.1"/>
    <property type="molecule type" value="Genomic_DNA"/>
</dbReference>
<sequence>MGNVYHAIGIMSGTSLDGLDIALSTYTYNTDHQWKYHILKTKTVPYDAQLKQQLQMATEMSGLELKLLENHWSIFVAHHINLFVKESQVSPDLIGNHGHTIFHQIDKKLTYQIANNSLIATHTNITTIGDFRSADVALGGQGAPLVPIGDHLLFNHYDCCINLGGIANISYQNKDKSIAFDCCPFNIPLNLIANSIGLDFDSGGEIAATGVVHRPLLERLKAISFFYQSPPKSLGIEWIRNHFLPIIDEFKISNQDILATLVELYADIISRILLQNNLKQILITGGGAHHKHFIELLEQKTNLKIFKIDKETIDFKEAIIFGFLGVLRWRKENNTLPSVTGASRAHCSGGVYLP</sequence>
<dbReference type="SUPFAM" id="SSF53067">
    <property type="entry name" value="Actin-like ATPase domain"/>
    <property type="match status" value="1"/>
</dbReference>
<dbReference type="GO" id="GO:0009254">
    <property type="term" value="P:peptidoglycan turnover"/>
    <property type="evidence" value="ECO:0007669"/>
    <property type="project" value="InterPro"/>
</dbReference>
<keyword evidence="1" id="KW-0808">Transferase</keyword>
<dbReference type="InterPro" id="IPR005338">
    <property type="entry name" value="Anhydro_N_Ac-Mur_kinase"/>
</dbReference>
<dbReference type="AlphaFoldDB" id="A0A6N9NLH4"/>
<gene>
    <name evidence="1" type="ORF">GQN54_08155</name>
</gene>
<accession>A0A6N9NLH4</accession>
<dbReference type="InterPro" id="IPR043129">
    <property type="entry name" value="ATPase_NBD"/>
</dbReference>
<proteinExistence type="predicted"/>
<reference evidence="1 2" key="1">
    <citation type="submission" date="2019-12" db="EMBL/GenBank/DDBJ databases">
        <authorList>
            <person name="Zhao J."/>
        </authorList>
    </citation>
    <scope>NUCLEOTIDE SEQUENCE [LARGE SCALE GENOMIC DNA]</scope>
    <source>
        <strain evidence="1 2">S-15</strain>
    </source>
</reference>
<dbReference type="GO" id="GO:0006040">
    <property type="term" value="P:amino sugar metabolic process"/>
    <property type="evidence" value="ECO:0007669"/>
    <property type="project" value="InterPro"/>
</dbReference>
<dbReference type="GO" id="GO:0016301">
    <property type="term" value="F:kinase activity"/>
    <property type="evidence" value="ECO:0007669"/>
    <property type="project" value="UniProtKB-KW"/>
</dbReference>
<dbReference type="GO" id="GO:0016773">
    <property type="term" value="F:phosphotransferase activity, alcohol group as acceptor"/>
    <property type="evidence" value="ECO:0007669"/>
    <property type="project" value="InterPro"/>
</dbReference>
<evidence type="ECO:0000313" key="2">
    <source>
        <dbReference type="Proteomes" id="UP000470771"/>
    </source>
</evidence>
<organism evidence="1 2">
    <name type="scientific">Acidiluteibacter ferrifornacis</name>
    <dbReference type="NCBI Taxonomy" id="2692424"/>
    <lineage>
        <taxon>Bacteria</taxon>
        <taxon>Pseudomonadati</taxon>
        <taxon>Bacteroidota</taxon>
        <taxon>Flavobacteriia</taxon>
        <taxon>Flavobacteriales</taxon>
        <taxon>Cryomorphaceae</taxon>
        <taxon>Acidiluteibacter</taxon>
    </lineage>
</organism>
<protein>
    <submittedName>
        <fullName evidence="1">Anhydro-N-acetylmuramic acid kinase</fullName>
    </submittedName>
</protein>